<comment type="similarity">
    <text evidence="3 9">Belongs to the cytochrome P450 family.</text>
</comment>
<keyword evidence="4 8" id="KW-0349">Heme</keyword>
<keyword evidence="5 8" id="KW-0479">Metal-binding</keyword>
<dbReference type="GO" id="GO:0004497">
    <property type="term" value="F:monooxygenase activity"/>
    <property type="evidence" value="ECO:0007669"/>
    <property type="project" value="UniProtKB-KW"/>
</dbReference>
<proteinExistence type="inferred from homology"/>
<comment type="cofactor">
    <cofactor evidence="1 8">
        <name>heme</name>
        <dbReference type="ChEBI" id="CHEBI:30413"/>
    </cofactor>
</comment>
<protein>
    <submittedName>
        <fullName evidence="11">Cytochrome P450</fullName>
    </submittedName>
</protein>
<dbReference type="InterPro" id="IPR001128">
    <property type="entry name" value="Cyt_P450"/>
</dbReference>
<evidence type="ECO:0000256" key="1">
    <source>
        <dbReference type="ARBA" id="ARBA00001971"/>
    </source>
</evidence>
<feature type="binding site" description="axial binding residue" evidence="8">
    <location>
        <position position="458"/>
    </location>
    <ligand>
        <name>heme</name>
        <dbReference type="ChEBI" id="CHEBI:30413"/>
    </ligand>
    <ligandPart>
        <name>Fe</name>
        <dbReference type="ChEBI" id="CHEBI:18248"/>
    </ligandPart>
</feature>
<dbReference type="PROSITE" id="PS00086">
    <property type="entry name" value="CYTOCHROME_P450"/>
    <property type="match status" value="1"/>
</dbReference>
<evidence type="ECO:0000256" key="7">
    <source>
        <dbReference type="ARBA" id="ARBA00023033"/>
    </source>
</evidence>
<organism evidence="10 11">
    <name type="scientific">Globodera pallida</name>
    <name type="common">Potato cyst nematode worm</name>
    <name type="synonym">Heterodera pallida</name>
    <dbReference type="NCBI Taxonomy" id="36090"/>
    <lineage>
        <taxon>Eukaryota</taxon>
        <taxon>Metazoa</taxon>
        <taxon>Ecdysozoa</taxon>
        <taxon>Nematoda</taxon>
        <taxon>Chromadorea</taxon>
        <taxon>Rhabditida</taxon>
        <taxon>Tylenchina</taxon>
        <taxon>Tylenchomorpha</taxon>
        <taxon>Tylenchoidea</taxon>
        <taxon>Heteroderidae</taxon>
        <taxon>Heteroderinae</taxon>
        <taxon>Globodera</taxon>
    </lineage>
</organism>
<reference evidence="10" key="2">
    <citation type="submission" date="2014-05" db="EMBL/GenBank/DDBJ databases">
        <title>The genome and life-stage specific transcriptomes of Globodera pallida elucidate key aspects of plant parasitism by a cyst nematode.</title>
        <authorList>
            <person name="Cotton J.A."/>
            <person name="Lilley C.J."/>
            <person name="Jones L.M."/>
            <person name="Kikuchi T."/>
            <person name="Reid A.J."/>
            <person name="Thorpe P."/>
            <person name="Tsai I.J."/>
            <person name="Beasley H."/>
            <person name="Blok V."/>
            <person name="Cock P.J.A."/>
            <person name="Van den Akker S.E."/>
            <person name="Holroyd N."/>
            <person name="Hunt M."/>
            <person name="Mantelin S."/>
            <person name="Naghra H."/>
            <person name="Pain A."/>
            <person name="Palomares-Rius J.E."/>
            <person name="Zarowiecki M."/>
            <person name="Berriman M."/>
            <person name="Jones J.T."/>
            <person name="Urwin P.E."/>
        </authorList>
    </citation>
    <scope>NUCLEOTIDE SEQUENCE [LARGE SCALE GENOMIC DNA]</scope>
    <source>
        <strain evidence="10">Lindley</strain>
    </source>
</reference>
<dbReference type="SUPFAM" id="SSF48264">
    <property type="entry name" value="Cytochrome P450"/>
    <property type="match status" value="1"/>
</dbReference>
<evidence type="ECO:0000256" key="2">
    <source>
        <dbReference type="ARBA" id="ARBA00003690"/>
    </source>
</evidence>
<keyword evidence="10" id="KW-1185">Reference proteome</keyword>
<evidence type="ECO:0000313" key="10">
    <source>
        <dbReference type="Proteomes" id="UP000050741"/>
    </source>
</evidence>
<dbReference type="InterPro" id="IPR002403">
    <property type="entry name" value="Cyt_P450_E_grp-IV"/>
</dbReference>
<keyword evidence="7 9" id="KW-0503">Monooxygenase</keyword>
<keyword evidence="9" id="KW-0560">Oxidoreductase</keyword>
<dbReference type="WBParaSite" id="GPLIN_000252900">
    <property type="protein sequence ID" value="GPLIN_000252900"/>
    <property type="gene ID" value="GPLIN_000252900"/>
</dbReference>
<dbReference type="PRINTS" id="PR00385">
    <property type="entry name" value="P450"/>
</dbReference>
<dbReference type="PRINTS" id="PR00465">
    <property type="entry name" value="EP450IV"/>
</dbReference>
<evidence type="ECO:0000256" key="8">
    <source>
        <dbReference type="PIRSR" id="PIRSR602403-1"/>
    </source>
</evidence>
<dbReference type="InterPro" id="IPR036396">
    <property type="entry name" value="Cyt_P450_sf"/>
</dbReference>
<name>A0A183BPJ3_GLOPA</name>
<evidence type="ECO:0000256" key="3">
    <source>
        <dbReference type="ARBA" id="ARBA00010617"/>
    </source>
</evidence>
<accession>A0A183BPJ3</accession>
<dbReference type="Pfam" id="PF00067">
    <property type="entry name" value="p450"/>
    <property type="match status" value="1"/>
</dbReference>
<dbReference type="GO" id="GO:0005789">
    <property type="term" value="C:endoplasmic reticulum membrane"/>
    <property type="evidence" value="ECO:0007669"/>
    <property type="project" value="UniProtKB-SubCell"/>
</dbReference>
<dbReference type="InterPro" id="IPR050196">
    <property type="entry name" value="Cytochrome_P450_Monoox"/>
</dbReference>
<dbReference type="Proteomes" id="UP000050741">
    <property type="component" value="Unassembled WGS sequence"/>
</dbReference>
<evidence type="ECO:0000313" key="11">
    <source>
        <dbReference type="WBParaSite" id="GPLIN_000252900"/>
    </source>
</evidence>
<evidence type="ECO:0000256" key="5">
    <source>
        <dbReference type="ARBA" id="ARBA00022723"/>
    </source>
</evidence>
<dbReference type="InterPro" id="IPR017972">
    <property type="entry name" value="Cyt_P450_CS"/>
</dbReference>
<dbReference type="PANTHER" id="PTHR24291:SF130">
    <property type="entry name" value="CYTOCHROME P450 FAMILY"/>
    <property type="match status" value="1"/>
</dbReference>
<dbReference type="AlphaFoldDB" id="A0A183BPJ3"/>
<dbReference type="GO" id="GO:0020037">
    <property type="term" value="F:heme binding"/>
    <property type="evidence" value="ECO:0007669"/>
    <property type="project" value="InterPro"/>
</dbReference>
<dbReference type="Gene3D" id="1.10.630.10">
    <property type="entry name" value="Cytochrome P450"/>
    <property type="match status" value="1"/>
</dbReference>
<dbReference type="GO" id="GO:0016705">
    <property type="term" value="F:oxidoreductase activity, acting on paired donors, with incorporation or reduction of molecular oxygen"/>
    <property type="evidence" value="ECO:0007669"/>
    <property type="project" value="InterPro"/>
</dbReference>
<dbReference type="GO" id="GO:0005506">
    <property type="term" value="F:iron ion binding"/>
    <property type="evidence" value="ECO:0007669"/>
    <property type="project" value="InterPro"/>
</dbReference>
<comment type="function">
    <text evidence="2">May be involved in the metabolism of insect hormones and in the breakdown of synthetic insecticides.</text>
</comment>
<evidence type="ECO:0000256" key="9">
    <source>
        <dbReference type="RuleBase" id="RU000461"/>
    </source>
</evidence>
<reference evidence="11" key="3">
    <citation type="submission" date="2016-06" db="UniProtKB">
        <authorList>
            <consortium name="WormBaseParasite"/>
        </authorList>
    </citation>
    <scope>IDENTIFICATION</scope>
</reference>
<sequence>MLLCLVVVSLFIFAVCRLYGILSTHMRLKRTSDAIYNIADTIPFIGQAHVFPKNSFTFSSFLVEHANEAIRKGHHLMRWWFANKFFIFMMDGETAKIILESTVELKKGPDYKFFHQWLGNGVLVSDGDHWLRQRRMLLPIFHFSMLDQYTHTFNKYGQMLTQNLAELQGKRELVDVSPLLVKCALYNVTEAVMGVQMNLEQKMCRKYMEAIKNFVIYQHIYALCPLYILFPATWYLFGHGFATRRCVKALKAFSAKVVEDRIRINTANGGIKKDGLMHAEGSLYKGKIMAFLDFLLALKGEDKLSIEQVREQVDAFMFGGHDTIANVLMWFLWSMACHPEYQQRLHAEIVDHFGAEEALELTASDVNKLPYLDRCIRETMRMFPVFPVLERELLHDLRIGDQTLPRGVTVAILPLIIHHNEKVYPRHWEFDPDNFLPERVSKRSPYDYLPFSAGPRNCLGNRFAMLELKVILVHVFRRLRFSTTIPFEKNRPALESVSRLELGCLIRVHTT</sequence>
<dbReference type="PANTHER" id="PTHR24291">
    <property type="entry name" value="CYTOCHROME P450 FAMILY 4"/>
    <property type="match status" value="1"/>
</dbReference>
<reference evidence="10" key="1">
    <citation type="submission" date="2013-12" db="EMBL/GenBank/DDBJ databases">
        <authorList>
            <person name="Aslett M."/>
        </authorList>
    </citation>
    <scope>NUCLEOTIDE SEQUENCE [LARGE SCALE GENOMIC DNA]</scope>
    <source>
        <strain evidence="10">Lindley</strain>
    </source>
</reference>
<keyword evidence="6 8" id="KW-0408">Iron</keyword>
<evidence type="ECO:0000256" key="6">
    <source>
        <dbReference type="ARBA" id="ARBA00023004"/>
    </source>
</evidence>
<evidence type="ECO:0000256" key="4">
    <source>
        <dbReference type="ARBA" id="ARBA00022617"/>
    </source>
</evidence>
<dbReference type="CDD" id="cd20628">
    <property type="entry name" value="CYP4"/>
    <property type="match status" value="1"/>
</dbReference>